<dbReference type="Proteomes" id="UP000017836">
    <property type="component" value="Unassembled WGS sequence"/>
</dbReference>
<evidence type="ECO:0000313" key="1">
    <source>
        <dbReference type="EMBL" id="ERN08430.1"/>
    </source>
</evidence>
<keyword evidence="2" id="KW-1185">Reference proteome</keyword>
<proteinExistence type="predicted"/>
<dbReference type="EMBL" id="KI393383">
    <property type="protein sequence ID" value="ERN08430.1"/>
    <property type="molecule type" value="Genomic_DNA"/>
</dbReference>
<evidence type="ECO:0000313" key="2">
    <source>
        <dbReference type="Proteomes" id="UP000017836"/>
    </source>
</evidence>
<reference evidence="2" key="1">
    <citation type="journal article" date="2013" name="Science">
        <title>The Amborella genome and the evolution of flowering plants.</title>
        <authorList>
            <consortium name="Amborella Genome Project"/>
        </authorList>
    </citation>
    <scope>NUCLEOTIDE SEQUENCE [LARGE SCALE GENOMIC DNA]</scope>
</reference>
<dbReference type="Gramene" id="ERN08430">
    <property type="protein sequence ID" value="ERN08430"/>
    <property type="gene ID" value="AMTR_s01433p00000160"/>
</dbReference>
<organism evidence="1 2">
    <name type="scientific">Amborella trichopoda</name>
    <dbReference type="NCBI Taxonomy" id="13333"/>
    <lineage>
        <taxon>Eukaryota</taxon>
        <taxon>Viridiplantae</taxon>
        <taxon>Streptophyta</taxon>
        <taxon>Embryophyta</taxon>
        <taxon>Tracheophyta</taxon>
        <taxon>Spermatophyta</taxon>
        <taxon>Magnoliopsida</taxon>
        <taxon>Amborellales</taxon>
        <taxon>Amborellaceae</taxon>
        <taxon>Amborella</taxon>
    </lineage>
</organism>
<name>U5CVY1_AMBTC</name>
<dbReference type="HOGENOM" id="CLU_2457825_0_0_1"/>
<dbReference type="AlphaFoldDB" id="U5CVY1"/>
<sequence>MERWFYGRREFFMGQRYRILQSTEDGEIVVYDEKGNQIKELKPEIYNAIPTTYVSLDLSRFSFVEAIGRKSTVPRTSSTLALRTSAKEA</sequence>
<protein>
    <submittedName>
        <fullName evidence="1">Uncharacterized protein</fullName>
    </submittedName>
</protein>
<gene>
    <name evidence="1" type="ORF">AMTR_s01433p00000160</name>
</gene>
<accession>U5CVY1</accession>